<keyword evidence="2" id="KW-1185">Reference proteome</keyword>
<gene>
    <name evidence="1" type="ORF">M0R89_00635</name>
</gene>
<evidence type="ECO:0000313" key="1">
    <source>
        <dbReference type="EMBL" id="UPV74591.1"/>
    </source>
</evidence>
<accession>A0A8U0HV25</accession>
<dbReference type="SUPFAM" id="SSF46785">
    <property type="entry name" value="Winged helix' DNA-binding domain"/>
    <property type="match status" value="1"/>
</dbReference>
<dbReference type="RefSeq" id="WP_248650636.1">
    <property type="nucleotide sequence ID" value="NZ_CP096659.1"/>
</dbReference>
<dbReference type="AlphaFoldDB" id="A0A8U0HV25"/>
<dbReference type="KEGG" id="halx:M0R89_00635"/>
<dbReference type="InterPro" id="IPR036390">
    <property type="entry name" value="WH_DNA-bd_sf"/>
</dbReference>
<proteinExistence type="predicted"/>
<dbReference type="EMBL" id="CP096659">
    <property type="protein sequence ID" value="UPV74591.1"/>
    <property type="molecule type" value="Genomic_DNA"/>
</dbReference>
<dbReference type="Proteomes" id="UP000830729">
    <property type="component" value="Chromosome"/>
</dbReference>
<organism evidence="1 2">
    <name type="scientific">Halorussus limi</name>
    <dbReference type="NCBI Taxonomy" id="2938695"/>
    <lineage>
        <taxon>Archaea</taxon>
        <taxon>Methanobacteriati</taxon>
        <taxon>Methanobacteriota</taxon>
        <taxon>Stenosarchaea group</taxon>
        <taxon>Halobacteria</taxon>
        <taxon>Halobacteriales</taxon>
        <taxon>Haladaptataceae</taxon>
        <taxon>Halorussus</taxon>
    </lineage>
</organism>
<evidence type="ECO:0000313" key="2">
    <source>
        <dbReference type="Proteomes" id="UP000830729"/>
    </source>
</evidence>
<protein>
    <submittedName>
        <fullName evidence="1">Uncharacterized protein</fullName>
    </submittedName>
</protein>
<sequence length="148" mass="17434">MSEMVTVHEQKLDKDAIDVLRCLDEHGELTTSEVQSRLNHKNNDYTRRRFEWLENANLVALKKVPWSKNDEISVTEASITEDGKEFLESWNFEGIGEGLPVEERVRRLEDRVEELESENQHLRDGFVAMERYLEQEVNVDLNEFLPEE</sequence>
<name>A0A8U0HV25_9EURY</name>
<reference evidence="1 2" key="1">
    <citation type="submission" date="2022-04" db="EMBL/GenBank/DDBJ databases">
        <title>Diverse halophilic archaea isolated from saline environments.</title>
        <authorList>
            <person name="Cui H.-L."/>
        </authorList>
    </citation>
    <scope>NUCLEOTIDE SEQUENCE [LARGE SCALE GENOMIC DNA]</scope>
    <source>
        <strain evidence="1 2">XZYJT49</strain>
    </source>
</reference>
<dbReference type="GeneID" id="73043923"/>